<reference evidence="1" key="1">
    <citation type="submission" date="2021-06" db="EMBL/GenBank/DDBJ databases">
        <authorList>
            <person name="Ellington A.J."/>
            <person name="Bryan N.C."/>
            <person name="Christner B.C."/>
            <person name="Reisch C.R."/>
        </authorList>
    </citation>
    <scope>NUCLEOTIDE SEQUENCE</scope>
    <source>
        <strain evidence="1">L6-1</strain>
    </source>
</reference>
<gene>
    <name evidence="1" type="ORF">KM842_09580</name>
</gene>
<protein>
    <submittedName>
        <fullName evidence="1">Uncharacterized protein</fullName>
    </submittedName>
</protein>
<sequence length="105" mass="11188">MTDGPLPSGSTRRRVELRLRKPWFTLGARPTVTVDGIGHPAQWGTGTWVLPDDGAVTFGVFCITRGWRFGAASLRVEAASATGAVLAYRAGVLPVGPGTLVLERR</sequence>
<organism evidence="1 2">
    <name type="scientific">Curtobacterium aetherium</name>
    <dbReference type="NCBI Taxonomy" id="2841594"/>
    <lineage>
        <taxon>Bacteria</taxon>
        <taxon>Bacillati</taxon>
        <taxon>Actinomycetota</taxon>
        <taxon>Actinomycetes</taxon>
        <taxon>Micrococcales</taxon>
        <taxon>Microbacteriaceae</taxon>
        <taxon>Curtobacterium</taxon>
    </lineage>
</organism>
<evidence type="ECO:0000313" key="1">
    <source>
        <dbReference type="EMBL" id="QWS32541.1"/>
    </source>
</evidence>
<dbReference type="EMBL" id="CP076544">
    <property type="protein sequence ID" value="QWS32541.1"/>
    <property type="molecule type" value="Genomic_DNA"/>
</dbReference>
<keyword evidence="2" id="KW-1185">Reference proteome</keyword>
<evidence type="ECO:0000313" key="2">
    <source>
        <dbReference type="Proteomes" id="UP000681794"/>
    </source>
</evidence>
<dbReference type="Proteomes" id="UP000681794">
    <property type="component" value="Chromosome"/>
</dbReference>
<accession>A0ACD1E193</accession>
<name>A0ACD1E193_9MICO</name>
<proteinExistence type="predicted"/>